<evidence type="ECO:0000313" key="3">
    <source>
        <dbReference type="Proteomes" id="UP001158045"/>
    </source>
</evidence>
<proteinExistence type="predicted"/>
<gene>
    <name evidence="2" type="ORF">QE109_04915</name>
</gene>
<feature type="domain" description="N-acetyltransferase" evidence="1">
    <location>
        <begin position="2"/>
        <end position="156"/>
    </location>
</feature>
<dbReference type="Gene3D" id="3.40.630.30">
    <property type="match status" value="1"/>
</dbReference>
<evidence type="ECO:0000259" key="1">
    <source>
        <dbReference type="PROSITE" id="PS51186"/>
    </source>
</evidence>
<dbReference type="RefSeq" id="WP_281093290.1">
    <property type="nucleotide sequence ID" value="NZ_JARYZI010000002.1"/>
</dbReference>
<dbReference type="InterPro" id="IPR000182">
    <property type="entry name" value="GNAT_dom"/>
</dbReference>
<dbReference type="SUPFAM" id="SSF55729">
    <property type="entry name" value="Acyl-CoA N-acyltransferases (Nat)"/>
    <property type="match status" value="1"/>
</dbReference>
<accession>A0ABT6NAN1</accession>
<keyword evidence="3" id="KW-1185">Reference proteome</keyword>
<sequence length="196" mass="23039">MIHYRLGNIADLIAIYPSYASEFPEAERKSIEQLSLLLERGDYKLLIAEDIQFEQLERLGFAMIYHPKNQSFIWLDYLVMERKFQGKGYGSIFFQYIMQCFNGVKGMYIEVEVPDGSDINQSRRISYYEKLGAQRLAIQYFLPTPTDMMPMYLYYYSNEGAKPVFLLIEKHIEMALTYIHYDHPSLARVFDAITSL</sequence>
<comment type="caution">
    <text evidence="2">The sequence shown here is derived from an EMBL/GenBank/DDBJ whole genome shotgun (WGS) entry which is preliminary data.</text>
</comment>
<protein>
    <submittedName>
        <fullName evidence="2">GNAT family N-acetyltransferase</fullName>
    </submittedName>
</protein>
<dbReference type="PROSITE" id="PS51186">
    <property type="entry name" value="GNAT"/>
    <property type="match status" value="1"/>
</dbReference>
<reference evidence="2 3" key="1">
    <citation type="submission" date="2023-04" db="EMBL/GenBank/DDBJ databases">
        <title>Fusibacter bizertensis strain WBS, isolated from littoral bottom sediments of the Arctic seas - biochemical and genomic analysis.</title>
        <authorList>
            <person name="Brioukhanov A.L."/>
        </authorList>
    </citation>
    <scope>NUCLEOTIDE SEQUENCE [LARGE SCALE GENOMIC DNA]</scope>
    <source>
        <strain evidence="2 3">WBS</strain>
    </source>
</reference>
<organism evidence="2 3">
    <name type="scientific">Fusibacter bizertensis</name>
    <dbReference type="NCBI Taxonomy" id="1488331"/>
    <lineage>
        <taxon>Bacteria</taxon>
        <taxon>Bacillati</taxon>
        <taxon>Bacillota</taxon>
        <taxon>Clostridia</taxon>
        <taxon>Eubacteriales</taxon>
        <taxon>Eubacteriales Family XII. Incertae Sedis</taxon>
        <taxon>Fusibacter</taxon>
    </lineage>
</organism>
<dbReference type="Proteomes" id="UP001158045">
    <property type="component" value="Unassembled WGS sequence"/>
</dbReference>
<dbReference type="Pfam" id="PF00583">
    <property type="entry name" value="Acetyltransf_1"/>
    <property type="match status" value="1"/>
</dbReference>
<dbReference type="EMBL" id="JARYZI010000002">
    <property type="protein sequence ID" value="MDH8677476.1"/>
    <property type="molecule type" value="Genomic_DNA"/>
</dbReference>
<dbReference type="InterPro" id="IPR016181">
    <property type="entry name" value="Acyl_CoA_acyltransferase"/>
</dbReference>
<name>A0ABT6NAN1_9FIRM</name>
<evidence type="ECO:0000313" key="2">
    <source>
        <dbReference type="EMBL" id="MDH8677476.1"/>
    </source>
</evidence>